<feature type="compositionally biased region" description="Pro residues" evidence="1">
    <location>
        <begin position="397"/>
        <end position="406"/>
    </location>
</feature>
<dbReference type="GO" id="GO:0006313">
    <property type="term" value="P:DNA transposition"/>
    <property type="evidence" value="ECO:0007669"/>
    <property type="project" value="InterPro"/>
</dbReference>
<protein>
    <submittedName>
        <fullName evidence="3">Bacteriophage Mu transposase</fullName>
    </submittedName>
</protein>
<dbReference type="InterPro" id="IPR012337">
    <property type="entry name" value="RNaseH-like_sf"/>
</dbReference>
<dbReference type="EMBL" id="SLWW01000003">
    <property type="protein sequence ID" value="TCO73060.1"/>
    <property type="molecule type" value="Genomic_DNA"/>
</dbReference>
<dbReference type="InterPro" id="IPR004189">
    <property type="entry name" value="Phage_Mu_transposase"/>
</dbReference>
<dbReference type="OrthoDB" id="5287589at2"/>
<dbReference type="Gene3D" id="3.30.420.10">
    <property type="entry name" value="Ribonuclease H-like superfamily/Ribonuclease H"/>
    <property type="match status" value="1"/>
</dbReference>
<dbReference type="AlphaFoldDB" id="A0A4V2SAV5"/>
<evidence type="ECO:0000313" key="3">
    <source>
        <dbReference type="EMBL" id="TCO73060.1"/>
    </source>
</evidence>
<dbReference type="GO" id="GO:0003677">
    <property type="term" value="F:DNA binding"/>
    <property type="evidence" value="ECO:0007669"/>
    <property type="project" value="InterPro"/>
</dbReference>
<evidence type="ECO:0000313" key="4">
    <source>
        <dbReference type="Proteomes" id="UP000295142"/>
    </source>
</evidence>
<feature type="region of interest" description="Disordered" evidence="1">
    <location>
        <begin position="385"/>
        <end position="407"/>
    </location>
</feature>
<name>A0A4V2SAV5_9RHOB</name>
<evidence type="ECO:0000256" key="1">
    <source>
        <dbReference type="SAM" id="MobiDB-lite"/>
    </source>
</evidence>
<dbReference type="GO" id="GO:0015074">
    <property type="term" value="P:DNA integration"/>
    <property type="evidence" value="ECO:0007669"/>
    <property type="project" value="InterPro"/>
</dbReference>
<dbReference type="Pfam" id="PF02914">
    <property type="entry name" value="DDE_2"/>
    <property type="match status" value="1"/>
</dbReference>
<reference evidence="3 4" key="1">
    <citation type="submission" date="2019-03" db="EMBL/GenBank/DDBJ databases">
        <title>Genomic Encyclopedia of Type Strains, Phase IV (KMG-IV): sequencing the most valuable type-strain genomes for metagenomic binning, comparative biology and taxonomic classification.</title>
        <authorList>
            <person name="Goeker M."/>
        </authorList>
    </citation>
    <scope>NUCLEOTIDE SEQUENCE [LARGE SCALE GENOMIC DNA]</scope>
    <source>
        <strain evidence="3 4">DSM 4868</strain>
    </source>
</reference>
<dbReference type="InterPro" id="IPR003314">
    <property type="entry name" value="Mu-type_HTH"/>
</dbReference>
<proteinExistence type="predicted"/>
<sequence>MSLCVTDITGLPGRPKTPMGVRKMLKRLGVPVRQVGKRFEFELADLPKDLQNEWRRLTCEEHHLDPGEYDDAAHVALERAPVSVRERAHDNALKLMFVAKMEAAGATWPEIAKEGKAKFGRFPSSRNTVKGWKDKTDGVAPANWAPALAPAWKGGERDEPTPEAWASLINRMNLSGKNGTGFPLKHAHKQVAKEAAAKGWDWPKYHTILRRWNDMDPIARLVAEVGEERATALLTLRLPQTAEGMAAMDMVDGDGREFKVRVRWPDGTVGCPWVVAFADRRTRKTVGWAVGKSENSDVTEAAIVHMCETHGRPQRVGFDNGSAFNSRRIAGGLTPAYRTKQTRNPDWAVPGVLKIIGAELHNKGVGAKTSNLQENVWSHLRHVDNDPRFHGAQRPGPNDPTPPKGEPVPLEVFEAVLAEAIHDLNTATDNRVKGLKKGESRAQAFERLLQGNSKRVLTPFMRRRLAMTWKIKTVRADGRIAFDGGLFGDHTTQRELLRHVGKEVLIGFNPRDFDAPAMVCHWEDETRRGSLFLEELPPVTPTRHGSTEGRRAAATEKQRVRQLVRKFRAAHPEADVAKLREAAMDAIGSADAIRRPEAGVVELHTDSGFKAAEPGEGAAEVSYLTEERLRNFIEATERQLASR</sequence>
<accession>A0A4V2SAV5</accession>
<dbReference type="Gene3D" id="1.10.10.10">
    <property type="entry name" value="Winged helix-like DNA-binding domain superfamily/Winged helix DNA-binding domain"/>
    <property type="match status" value="1"/>
</dbReference>
<feature type="region of interest" description="Disordered" evidence="1">
    <location>
        <begin position="536"/>
        <end position="556"/>
    </location>
</feature>
<dbReference type="InterPro" id="IPR036397">
    <property type="entry name" value="RNaseH_sf"/>
</dbReference>
<dbReference type="Proteomes" id="UP000295142">
    <property type="component" value="Unassembled WGS sequence"/>
</dbReference>
<feature type="compositionally biased region" description="Basic and acidic residues" evidence="1">
    <location>
        <begin position="545"/>
        <end position="556"/>
    </location>
</feature>
<dbReference type="SUPFAM" id="SSF53098">
    <property type="entry name" value="Ribonuclease H-like"/>
    <property type="match status" value="1"/>
</dbReference>
<dbReference type="PROSITE" id="PS51702">
    <property type="entry name" value="HTH_MU"/>
    <property type="match status" value="1"/>
</dbReference>
<feature type="domain" description="HTH Mu-type" evidence="2">
    <location>
        <begin position="1"/>
        <end position="62"/>
    </location>
</feature>
<dbReference type="GO" id="GO:0004803">
    <property type="term" value="F:transposase activity"/>
    <property type="evidence" value="ECO:0007669"/>
    <property type="project" value="InterPro"/>
</dbReference>
<evidence type="ECO:0000259" key="2">
    <source>
        <dbReference type="PROSITE" id="PS51702"/>
    </source>
</evidence>
<organism evidence="3 4">
    <name type="scientific">Rhodovulum euryhalinum</name>
    <dbReference type="NCBI Taxonomy" id="35805"/>
    <lineage>
        <taxon>Bacteria</taxon>
        <taxon>Pseudomonadati</taxon>
        <taxon>Pseudomonadota</taxon>
        <taxon>Alphaproteobacteria</taxon>
        <taxon>Rhodobacterales</taxon>
        <taxon>Paracoccaceae</taxon>
        <taxon>Rhodovulum</taxon>
    </lineage>
</organism>
<keyword evidence="4" id="KW-1185">Reference proteome</keyword>
<gene>
    <name evidence="3" type="ORF">EV655_103289</name>
</gene>
<dbReference type="InterPro" id="IPR036388">
    <property type="entry name" value="WH-like_DNA-bd_sf"/>
</dbReference>
<comment type="caution">
    <text evidence="3">The sequence shown here is derived from an EMBL/GenBank/DDBJ whole genome shotgun (WGS) entry which is preliminary data.</text>
</comment>